<evidence type="ECO:0000313" key="4">
    <source>
        <dbReference type="EMBL" id="QLG63215.1"/>
    </source>
</evidence>
<dbReference type="InterPro" id="IPR035965">
    <property type="entry name" value="PAS-like_dom_sf"/>
</dbReference>
<evidence type="ECO:0000256" key="2">
    <source>
        <dbReference type="PROSITE-ProRule" id="PRU00169"/>
    </source>
</evidence>
<dbReference type="AlphaFoldDB" id="A0A7D5LD73"/>
<reference evidence="4 5" key="1">
    <citation type="submission" date="2020-06" db="EMBL/GenBank/DDBJ databases">
        <title>NJ-3-1, isolated from saline soil.</title>
        <authorList>
            <person name="Cui H.L."/>
            <person name="Shi X."/>
        </authorList>
    </citation>
    <scope>NUCLEOTIDE SEQUENCE [LARGE SCALE GENOMIC DNA]</scope>
    <source>
        <strain evidence="4 5">NJ-3-1</strain>
    </source>
</reference>
<evidence type="ECO:0000313" key="5">
    <source>
        <dbReference type="Proteomes" id="UP000509626"/>
    </source>
</evidence>
<dbReference type="PANTHER" id="PTHR44591">
    <property type="entry name" value="STRESS RESPONSE REGULATOR PROTEIN 1"/>
    <property type="match status" value="1"/>
</dbReference>
<keyword evidence="1 2" id="KW-0597">Phosphoprotein</keyword>
<evidence type="ECO:0000259" key="3">
    <source>
        <dbReference type="PROSITE" id="PS50110"/>
    </source>
</evidence>
<evidence type="ECO:0000256" key="1">
    <source>
        <dbReference type="ARBA" id="ARBA00022553"/>
    </source>
</evidence>
<dbReference type="InterPro" id="IPR011006">
    <property type="entry name" value="CheY-like_superfamily"/>
</dbReference>
<dbReference type="Proteomes" id="UP000509626">
    <property type="component" value="Chromosome"/>
</dbReference>
<dbReference type="Gene3D" id="3.40.50.2300">
    <property type="match status" value="1"/>
</dbReference>
<dbReference type="SUPFAM" id="SSF55785">
    <property type="entry name" value="PYP-like sensor domain (PAS domain)"/>
    <property type="match status" value="1"/>
</dbReference>
<dbReference type="SMART" id="SM00448">
    <property type="entry name" value="REC"/>
    <property type="match status" value="1"/>
</dbReference>
<name>A0A7D5LD73_9EURY</name>
<accession>A0A7D5LD73</accession>
<dbReference type="PROSITE" id="PS50110">
    <property type="entry name" value="RESPONSE_REGULATORY"/>
    <property type="match status" value="1"/>
</dbReference>
<dbReference type="InterPro" id="IPR001789">
    <property type="entry name" value="Sig_transdc_resp-reg_receiver"/>
</dbReference>
<organism evidence="4 5">
    <name type="scientific">Halorarum salinum</name>
    <dbReference type="NCBI Taxonomy" id="2743089"/>
    <lineage>
        <taxon>Archaea</taxon>
        <taxon>Methanobacteriati</taxon>
        <taxon>Methanobacteriota</taxon>
        <taxon>Stenosarchaea group</taxon>
        <taxon>Halobacteria</taxon>
        <taxon>Halobacteriales</taxon>
        <taxon>Haloferacaceae</taxon>
        <taxon>Halorarum</taxon>
    </lineage>
</organism>
<dbReference type="SMART" id="SM00091">
    <property type="entry name" value="PAS"/>
    <property type="match status" value="1"/>
</dbReference>
<feature type="domain" description="Response regulatory" evidence="3">
    <location>
        <begin position="8"/>
        <end position="124"/>
    </location>
</feature>
<dbReference type="SUPFAM" id="SSF52172">
    <property type="entry name" value="CheY-like"/>
    <property type="match status" value="1"/>
</dbReference>
<protein>
    <submittedName>
        <fullName evidence="4">Response regulator</fullName>
    </submittedName>
</protein>
<dbReference type="CDD" id="cd00156">
    <property type="entry name" value="REC"/>
    <property type="match status" value="1"/>
</dbReference>
<dbReference type="Pfam" id="PF00072">
    <property type="entry name" value="Response_reg"/>
    <property type="match status" value="1"/>
</dbReference>
<dbReference type="RefSeq" id="WP_179269800.1">
    <property type="nucleotide sequence ID" value="NZ_CP058579.1"/>
</dbReference>
<dbReference type="KEGG" id="halu:HUG12_16335"/>
<sequence length="242" mass="27076">MTRSPQLAVLAVDDDPDFGELTALSLAQEDSRFQVQTTTNAIDALELFAEYDVDCIVCDREMPEMSGLDLLRDVRTLDEHIPFILFAGRGREEIASEAISAGVTDHPQKGNGSDQYTPLADRIRDGAGSFRVELERQLTIDWVTDALIEVDPGWEITAVDSKAEAIFEMDADEMLGRNLWDVFPKAVETDRYDAYREVGKTNEPTTVEGYDEETRLWSENHVYPESSGGLSFSIRDAITLTE</sequence>
<dbReference type="InterPro" id="IPR000014">
    <property type="entry name" value="PAS"/>
</dbReference>
<dbReference type="InterPro" id="IPR050595">
    <property type="entry name" value="Bact_response_regulator"/>
</dbReference>
<proteinExistence type="predicted"/>
<dbReference type="GO" id="GO:0000160">
    <property type="term" value="P:phosphorelay signal transduction system"/>
    <property type="evidence" value="ECO:0007669"/>
    <property type="project" value="InterPro"/>
</dbReference>
<dbReference type="CDD" id="cd00130">
    <property type="entry name" value="PAS"/>
    <property type="match status" value="1"/>
</dbReference>
<dbReference type="EMBL" id="CP058579">
    <property type="protein sequence ID" value="QLG63215.1"/>
    <property type="molecule type" value="Genomic_DNA"/>
</dbReference>
<dbReference type="GeneID" id="56039060"/>
<keyword evidence="5" id="KW-1185">Reference proteome</keyword>
<dbReference type="Gene3D" id="3.30.450.20">
    <property type="entry name" value="PAS domain"/>
    <property type="match status" value="1"/>
</dbReference>
<gene>
    <name evidence="4" type="ORF">HUG12_16335</name>
</gene>
<dbReference type="OrthoDB" id="8127at2157"/>
<dbReference type="PANTHER" id="PTHR44591:SF3">
    <property type="entry name" value="RESPONSE REGULATORY DOMAIN-CONTAINING PROTEIN"/>
    <property type="match status" value="1"/>
</dbReference>
<feature type="modified residue" description="4-aspartylphosphate" evidence="2">
    <location>
        <position position="59"/>
    </location>
</feature>